<evidence type="ECO:0000313" key="2">
    <source>
        <dbReference type="EMBL" id="KKO74943.1"/>
    </source>
</evidence>
<dbReference type="AlphaFoldDB" id="A0A0F9WPS1"/>
<feature type="region of interest" description="Disordered" evidence="1">
    <location>
        <begin position="89"/>
        <end position="108"/>
    </location>
</feature>
<dbReference type="VEuPathDB" id="MicrosporidiaDB:G9O61_00g015230"/>
<feature type="compositionally biased region" description="Polar residues" evidence="1">
    <location>
        <begin position="94"/>
        <end position="108"/>
    </location>
</feature>
<keyword evidence="3" id="KW-1185">Reference proteome</keyword>
<protein>
    <submittedName>
        <fullName evidence="2">Uncharacterized protein</fullName>
    </submittedName>
</protein>
<accession>A0A0F9WPS1</accession>
<feature type="compositionally biased region" description="Low complexity" evidence="1">
    <location>
        <begin position="1"/>
        <end position="14"/>
    </location>
</feature>
<proteinExistence type="predicted"/>
<dbReference type="EMBL" id="JPQZ01000038">
    <property type="protein sequence ID" value="KKO74943.1"/>
    <property type="molecule type" value="Genomic_DNA"/>
</dbReference>
<dbReference type="RefSeq" id="XP_024330685.1">
    <property type="nucleotide sequence ID" value="XM_024475396.1"/>
</dbReference>
<feature type="region of interest" description="Disordered" evidence="1">
    <location>
        <begin position="1"/>
        <end position="79"/>
    </location>
</feature>
<sequence>MSYENNNRNWSNDNNDSKRSYQRDRRGFNEYQDARLNQQKRVRDEFAQRRHYNSSYSQNRGFYPPERSFYSPEKRFPEQRRRYQNYQPMYYDNRPNQANYDNRPNQANYDNRQHRVNYETGRRTFDYQRSHDMAYRRPIGGVKRSYKRSKEQLDKELSIYMAAGK</sequence>
<feature type="compositionally biased region" description="Basic and acidic residues" evidence="1">
    <location>
        <begin position="15"/>
        <end position="28"/>
    </location>
</feature>
<dbReference type="VEuPathDB" id="MicrosporidiaDB:AAJ76_3800022264"/>
<name>A0A0F9WPS1_9MICR</name>
<gene>
    <name evidence="2" type="ORF">AAJ76_3800022264</name>
</gene>
<evidence type="ECO:0000256" key="1">
    <source>
        <dbReference type="SAM" id="MobiDB-lite"/>
    </source>
</evidence>
<organism evidence="2 3">
    <name type="scientific">Vairimorpha ceranae</name>
    <dbReference type="NCBI Taxonomy" id="40302"/>
    <lineage>
        <taxon>Eukaryota</taxon>
        <taxon>Fungi</taxon>
        <taxon>Fungi incertae sedis</taxon>
        <taxon>Microsporidia</taxon>
        <taxon>Nosematidae</taxon>
        <taxon>Vairimorpha</taxon>
    </lineage>
</organism>
<comment type="caution">
    <text evidence="2">The sequence shown here is derived from an EMBL/GenBank/DDBJ whole genome shotgun (WGS) entry which is preliminary data.</text>
</comment>
<evidence type="ECO:0000313" key="3">
    <source>
        <dbReference type="Proteomes" id="UP000034350"/>
    </source>
</evidence>
<reference evidence="2 3" key="1">
    <citation type="journal article" date="2015" name="Environ. Microbiol.">
        <title>Genome analyses suggest the presence of polyploidy and recent human-driven expansions in eight global populations of the honeybee pathogen Nosema ceranae.</title>
        <authorList>
            <person name="Pelin A."/>
            <person name="Selman M."/>
            <person name="Aris-Brosou S."/>
            <person name="Farinelli L."/>
            <person name="Corradi N."/>
        </authorList>
    </citation>
    <scope>NUCLEOTIDE SEQUENCE [LARGE SCALE GENOMIC DNA]</scope>
    <source>
        <strain evidence="2 3">PA08 1199</strain>
    </source>
</reference>
<dbReference type="Proteomes" id="UP000034350">
    <property type="component" value="Unassembled WGS sequence"/>
</dbReference>
<dbReference type="VEuPathDB" id="MicrosporidiaDB:NCER_100823"/>
<dbReference type="GeneID" id="36320337"/>